<dbReference type="CDD" id="cd10170">
    <property type="entry name" value="ASKHA_NBD_HSP70"/>
    <property type="match status" value="1"/>
</dbReference>
<dbReference type="Proteomes" id="UP001140510">
    <property type="component" value="Unassembled WGS sequence"/>
</dbReference>
<name>A0A9W8ZH52_9PLEO</name>
<sequence length="554" mass="61833">MGLFKKLTVRSKTKSTWDLTDEGTARPLTHQLDVPKQTTRPASFSHAPPPYELEAELGAEDDTDTGSILVGIDFGTTYSGVAWAYSKQPDEINIITNWDSAEYQAADKGKAPTRISYEPSAQIGDDYGPQYTWGYGVGDDEAVEWFKLLLLDDADMDDKQRNSPQIRKAKALLRKANKTPVQAVADYLRLLWAHAIANIEKAFGEAALEGLPYQVVCTVPAVWTTKAVNMMREAAKRAGILERRLAGETVLRFVSEPEAAALATFEDLKNRPNFQIGDSFVVCDAGGGTVDLISYKITRVKPMQLAECVEGSGKLCGAVFLDQDFEGLMQQWIGDAWDVPDSIIKTLMSSQWENGIKRGFDGKDRNWKITLPYECTMRGAPPYLDLSQGHVREIFDNVVSQVRILVNDQISAIEAKEDRLPKVDNPIRYDVNGDNIDEAKPVQLKWTINVSAEQFRSAYPLTASIFKCDDKEAPSRQTDSVRQSSEIKSEKHVDISSLSTFRGTDGKLYKRIDFAIEMSVIGTALEFALMYQGRKIGHSQVEPDVDDRSMNSWR</sequence>
<feature type="region of interest" description="Disordered" evidence="1">
    <location>
        <begin position="16"/>
        <end position="50"/>
    </location>
</feature>
<dbReference type="Gene3D" id="3.30.420.40">
    <property type="match status" value="1"/>
</dbReference>
<dbReference type="AlphaFoldDB" id="A0A9W8ZH52"/>
<dbReference type="OrthoDB" id="2963168at2759"/>
<dbReference type="SUPFAM" id="SSF53067">
    <property type="entry name" value="Actin-like ATPase domain"/>
    <property type="match status" value="2"/>
</dbReference>
<dbReference type="EMBL" id="JAPEVA010000026">
    <property type="protein sequence ID" value="KAJ4406589.1"/>
    <property type="molecule type" value="Genomic_DNA"/>
</dbReference>
<dbReference type="PANTHER" id="PTHR14187:SF5">
    <property type="entry name" value="HEAT SHOCK 70 KDA PROTEIN 12A"/>
    <property type="match status" value="1"/>
</dbReference>
<evidence type="ECO:0008006" key="4">
    <source>
        <dbReference type="Google" id="ProtNLM"/>
    </source>
</evidence>
<accession>A0A9W8ZH52</accession>
<proteinExistence type="predicted"/>
<dbReference type="InterPro" id="IPR043129">
    <property type="entry name" value="ATPase_NBD"/>
</dbReference>
<keyword evidence="3" id="KW-1185">Reference proteome</keyword>
<evidence type="ECO:0000313" key="3">
    <source>
        <dbReference type="Proteomes" id="UP001140510"/>
    </source>
</evidence>
<evidence type="ECO:0000313" key="2">
    <source>
        <dbReference type="EMBL" id="KAJ4406589.1"/>
    </source>
</evidence>
<comment type="caution">
    <text evidence="2">The sequence shown here is derived from an EMBL/GenBank/DDBJ whole genome shotgun (WGS) entry which is preliminary data.</text>
</comment>
<evidence type="ECO:0000256" key="1">
    <source>
        <dbReference type="SAM" id="MobiDB-lite"/>
    </source>
</evidence>
<organism evidence="2 3">
    <name type="scientific">Didymella pomorum</name>
    <dbReference type="NCBI Taxonomy" id="749634"/>
    <lineage>
        <taxon>Eukaryota</taxon>
        <taxon>Fungi</taxon>
        <taxon>Dikarya</taxon>
        <taxon>Ascomycota</taxon>
        <taxon>Pezizomycotina</taxon>
        <taxon>Dothideomycetes</taxon>
        <taxon>Pleosporomycetidae</taxon>
        <taxon>Pleosporales</taxon>
        <taxon>Pleosporineae</taxon>
        <taxon>Didymellaceae</taxon>
        <taxon>Didymella</taxon>
    </lineage>
</organism>
<protein>
    <recommendedName>
        <fullName evidence="4">Actin-like ATPase domain-containing protein</fullName>
    </recommendedName>
</protein>
<dbReference type="PANTHER" id="PTHR14187">
    <property type="entry name" value="ALPHA KINASE/ELONGATION FACTOR 2 KINASE"/>
    <property type="match status" value="1"/>
</dbReference>
<reference evidence="2" key="1">
    <citation type="submission" date="2022-10" db="EMBL/GenBank/DDBJ databases">
        <title>Tapping the CABI collections for fungal endophytes: first genome assemblies for Collariella, Neodidymelliopsis, Ascochyta clinopodiicola, Didymella pomorum, Didymosphaeria variabile, Neocosmospora piperis and Neocucurbitaria cava.</title>
        <authorList>
            <person name="Hill R."/>
        </authorList>
    </citation>
    <scope>NUCLEOTIDE SEQUENCE</scope>
    <source>
        <strain evidence="2">IMI 355091</strain>
    </source>
</reference>
<gene>
    <name evidence="2" type="ORF">N0V91_004532</name>
</gene>